<sequence length="254" mass="27185">MGASMLIATIAFPAESAEPPNFDRGRELLEKIEDPSLFTFDDPEAELGEMLPDVDSESGLVDQDGEVLVEYARRAGLAIIDNLEMALDSRETTFLTIANFRLYISGGLSTGGNPTKATQAIWDAYKLPESVLAVMGFIPDCEVPLSRANGSGNQTPLTDTDAVDAIALGLGTSPDWSGGRTLAWIADVIGKVRNHPGGRVPREYQAEFTEQHVVDPLDDSFLAMYVGEETVEVDGDPDLSAGQHDVTVAGEVPS</sequence>
<dbReference type="EMBL" id="VOKX01000070">
    <property type="protein sequence ID" value="KAB7839506.1"/>
    <property type="molecule type" value="Genomic_DNA"/>
</dbReference>
<gene>
    <name evidence="1" type="ORF">FRZ00_21460</name>
</gene>
<organism evidence="1 2">
    <name type="scientific">Streptomyces mobaraensis</name>
    <name type="common">Streptoverticillium mobaraense</name>
    <dbReference type="NCBI Taxonomy" id="35621"/>
    <lineage>
        <taxon>Bacteria</taxon>
        <taxon>Bacillati</taxon>
        <taxon>Actinomycetota</taxon>
        <taxon>Actinomycetes</taxon>
        <taxon>Kitasatosporales</taxon>
        <taxon>Streptomycetaceae</taxon>
        <taxon>Streptomyces</taxon>
    </lineage>
</organism>
<accession>A0A5N5W475</accession>
<evidence type="ECO:0000313" key="1">
    <source>
        <dbReference type="EMBL" id="KAB7839506.1"/>
    </source>
</evidence>
<name>A0A5N5W475_STRMB</name>
<dbReference type="RefSeq" id="WP_152264620.1">
    <property type="nucleotide sequence ID" value="NZ_VOKX01000070.1"/>
</dbReference>
<protein>
    <submittedName>
        <fullName evidence="1">Uncharacterized protein</fullName>
    </submittedName>
</protein>
<dbReference type="AlphaFoldDB" id="A0A5N5W475"/>
<dbReference type="Proteomes" id="UP000327000">
    <property type="component" value="Unassembled WGS sequence"/>
</dbReference>
<keyword evidence="2" id="KW-1185">Reference proteome</keyword>
<proteinExistence type="predicted"/>
<comment type="caution">
    <text evidence="1">The sequence shown here is derived from an EMBL/GenBank/DDBJ whole genome shotgun (WGS) entry which is preliminary data.</text>
</comment>
<evidence type="ECO:0000313" key="2">
    <source>
        <dbReference type="Proteomes" id="UP000327000"/>
    </source>
</evidence>
<reference evidence="1 2" key="1">
    <citation type="journal article" date="2019" name="Microb. Cell Fact.">
        <title>Exploring novel herbicidin analogues by transcriptional regulator overexpression and MS/MS molecular networking.</title>
        <authorList>
            <person name="Shi Y."/>
            <person name="Gu R."/>
            <person name="Li Y."/>
            <person name="Wang X."/>
            <person name="Ren W."/>
            <person name="Li X."/>
            <person name="Wang L."/>
            <person name="Xie Y."/>
            <person name="Hong B."/>
        </authorList>
    </citation>
    <scope>NUCLEOTIDE SEQUENCE [LARGE SCALE GENOMIC DNA]</scope>
    <source>
        <strain evidence="1 2">US-43</strain>
    </source>
</reference>
<dbReference type="OrthoDB" id="4069773at2"/>